<sequence length="251" mass="26850">MGVNPVKLGGGTQEIPEKNPPTSGVVRHDSHMRESGSDPVGDRTQFVLVGGEQANLLAAAAAPSRPEFLDTTPLLLRGRRCTVVDNDAVRLQAARDIAGMFGFRRNPSTNDSLQVGNHGSPPPPPTNLTEDVSWRNLIATRADTGCKRADAFFLCLFSICGRRSAASLRDARAVANNYAPGLQTSPRPQNRQNSWVIPGGLHDSDEGIARGLPACHSKAPATMDGDLVPGNCALGEKKVLFCLDFSRQEDD</sequence>
<gene>
    <name evidence="2" type="ORF">PR048_025651</name>
</gene>
<feature type="compositionally biased region" description="Polar residues" evidence="1">
    <location>
        <begin position="182"/>
        <end position="195"/>
    </location>
</feature>
<name>A0ABQ9GJ56_9NEOP</name>
<evidence type="ECO:0000313" key="2">
    <source>
        <dbReference type="EMBL" id="KAJ8872050.1"/>
    </source>
</evidence>
<protein>
    <submittedName>
        <fullName evidence="2">Uncharacterized protein</fullName>
    </submittedName>
</protein>
<feature type="region of interest" description="Disordered" evidence="1">
    <location>
        <begin position="108"/>
        <end position="129"/>
    </location>
</feature>
<reference evidence="2 3" key="1">
    <citation type="submission" date="2023-02" db="EMBL/GenBank/DDBJ databases">
        <title>LHISI_Scaffold_Assembly.</title>
        <authorList>
            <person name="Stuart O.P."/>
            <person name="Cleave R."/>
            <person name="Magrath M.J.L."/>
            <person name="Mikheyev A.S."/>
        </authorList>
    </citation>
    <scope>NUCLEOTIDE SEQUENCE [LARGE SCALE GENOMIC DNA]</scope>
    <source>
        <strain evidence="2">Daus_M_001</strain>
        <tissue evidence="2">Leg muscle</tissue>
    </source>
</reference>
<organism evidence="2 3">
    <name type="scientific">Dryococelus australis</name>
    <dbReference type="NCBI Taxonomy" id="614101"/>
    <lineage>
        <taxon>Eukaryota</taxon>
        <taxon>Metazoa</taxon>
        <taxon>Ecdysozoa</taxon>
        <taxon>Arthropoda</taxon>
        <taxon>Hexapoda</taxon>
        <taxon>Insecta</taxon>
        <taxon>Pterygota</taxon>
        <taxon>Neoptera</taxon>
        <taxon>Polyneoptera</taxon>
        <taxon>Phasmatodea</taxon>
        <taxon>Verophasmatodea</taxon>
        <taxon>Anareolatae</taxon>
        <taxon>Phasmatidae</taxon>
        <taxon>Eurycanthinae</taxon>
        <taxon>Dryococelus</taxon>
    </lineage>
</organism>
<dbReference type="EMBL" id="JARBHB010000011">
    <property type="protein sequence ID" value="KAJ8872050.1"/>
    <property type="molecule type" value="Genomic_DNA"/>
</dbReference>
<comment type="caution">
    <text evidence="2">The sequence shown here is derived from an EMBL/GenBank/DDBJ whole genome shotgun (WGS) entry which is preliminary data.</text>
</comment>
<dbReference type="Proteomes" id="UP001159363">
    <property type="component" value="Chromosome 10"/>
</dbReference>
<feature type="region of interest" description="Disordered" evidence="1">
    <location>
        <begin position="1"/>
        <end position="41"/>
    </location>
</feature>
<feature type="compositionally biased region" description="Polar residues" evidence="1">
    <location>
        <begin position="108"/>
        <end position="117"/>
    </location>
</feature>
<proteinExistence type="predicted"/>
<evidence type="ECO:0000313" key="3">
    <source>
        <dbReference type="Proteomes" id="UP001159363"/>
    </source>
</evidence>
<feature type="region of interest" description="Disordered" evidence="1">
    <location>
        <begin position="179"/>
        <end position="200"/>
    </location>
</feature>
<keyword evidence="3" id="KW-1185">Reference proteome</keyword>
<feature type="compositionally biased region" description="Basic and acidic residues" evidence="1">
    <location>
        <begin position="26"/>
        <end position="36"/>
    </location>
</feature>
<accession>A0ABQ9GJ56</accession>
<evidence type="ECO:0000256" key="1">
    <source>
        <dbReference type="SAM" id="MobiDB-lite"/>
    </source>
</evidence>